<organism evidence="1 2">
    <name type="scientific">Nitrosospira multiformis</name>
    <dbReference type="NCBI Taxonomy" id="1231"/>
    <lineage>
        <taxon>Bacteria</taxon>
        <taxon>Pseudomonadati</taxon>
        <taxon>Pseudomonadota</taxon>
        <taxon>Betaproteobacteria</taxon>
        <taxon>Nitrosomonadales</taxon>
        <taxon>Nitrosomonadaceae</taxon>
        <taxon>Nitrosospira</taxon>
    </lineage>
</organism>
<dbReference type="RefSeq" id="WP_107762808.1">
    <property type="nucleotide sequence ID" value="NZ_QAOK01000022.1"/>
</dbReference>
<comment type="caution">
    <text evidence="1">The sequence shown here is derived from an EMBL/GenBank/DDBJ whole genome shotgun (WGS) entry which is preliminary data.</text>
</comment>
<gene>
    <name evidence="1" type="ORF">C8R21_12224</name>
</gene>
<evidence type="ECO:0000313" key="2">
    <source>
        <dbReference type="Proteomes" id="UP000244152"/>
    </source>
</evidence>
<protein>
    <submittedName>
        <fullName evidence="1">Uncharacterized protein</fullName>
    </submittedName>
</protein>
<reference evidence="1 2" key="1">
    <citation type="submission" date="2018-04" db="EMBL/GenBank/DDBJ databases">
        <title>Active sludge and wastewater microbial communities from Klosterneuburg, Austria.</title>
        <authorList>
            <person name="Wagner M."/>
        </authorList>
    </citation>
    <scope>NUCLEOTIDE SEQUENCE [LARGE SCALE GENOMIC DNA]</scope>
    <source>
        <strain evidence="1 2">Nl12</strain>
    </source>
</reference>
<dbReference type="Proteomes" id="UP000244152">
    <property type="component" value="Unassembled WGS sequence"/>
</dbReference>
<proteinExistence type="predicted"/>
<evidence type="ECO:0000313" key="1">
    <source>
        <dbReference type="EMBL" id="PTQ79820.1"/>
    </source>
</evidence>
<dbReference type="EMBL" id="QAOK01000022">
    <property type="protein sequence ID" value="PTQ79820.1"/>
    <property type="molecule type" value="Genomic_DNA"/>
</dbReference>
<sequence length="253" mass="29257">MEFHADYYKLVLLDELERLMPRGSFVSYVWLTLGRRMHDWVDDWSVEEGAGFFDFYPVYKMFLMISTSKDQMLVRPEWLSEDDHYYDDSGKEVPPAVERTYSGPEQLAAYGRWLINAAFEAPPQTPVKRITRDKWFRALAQQHQVECLLLAYEALSYSLRMKLGAGLSEEEVKTALRLKLSELGKSGADKRHAAMQSLKEWTLQRYQEGKWPSANRAAHALKDITIEYGKAIGAHLSEENAQRTIAAWIRKSV</sequence>
<accession>A0A2T5I7L5</accession>
<name>A0A2T5I7L5_9PROT</name>
<dbReference type="AlphaFoldDB" id="A0A2T5I7L5"/>